<comment type="caution">
    <text evidence="3">The sequence shown here is derived from an EMBL/GenBank/DDBJ whole genome shotgun (WGS) entry which is preliminary data.</text>
</comment>
<dbReference type="PROSITE" id="PS50003">
    <property type="entry name" value="PH_DOMAIN"/>
    <property type="match status" value="1"/>
</dbReference>
<evidence type="ECO:0000259" key="2">
    <source>
        <dbReference type="PROSITE" id="PS50003"/>
    </source>
</evidence>
<protein>
    <recommendedName>
        <fullName evidence="2">PH domain-containing protein</fullName>
    </recommendedName>
</protein>
<organism evidence="3 4">
    <name type="scientific">Mediterraneibacter butyricigenes</name>
    <dbReference type="NCBI Taxonomy" id="2316025"/>
    <lineage>
        <taxon>Bacteria</taxon>
        <taxon>Bacillati</taxon>
        <taxon>Bacillota</taxon>
        <taxon>Clostridia</taxon>
        <taxon>Lachnospirales</taxon>
        <taxon>Lachnospiraceae</taxon>
        <taxon>Mediterraneibacter</taxon>
    </lineage>
</organism>
<accession>A0A391NZD1</accession>
<evidence type="ECO:0000256" key="1">
    <source>
        <dbReference type="SAM" id="Phobius"/>
    </source>
</evidence>
<keyword evidence="4" id="KW-1185">Reference proteome</keyword>
<feature type="domain" description="PH" evidence="2">
    <location>
        <begin position="1"/>
        <end position="21"/>
    </location>
</feature>
<keyword evidence="1" id="KW-0812">Transmembrane</keyword>
<keyword evidence="1" id="KW-0472">Membrane</keyword>
<reference evidence="4" key="1">
    <citation type="submission" date="2018-09" db="EMBL/GenBank/DDBJ databases">
        <title>Draft Genome Sequence of Mediterraneibacter sp. KCTC 15684.</title>
        <authorList>
            <person name="Kim J.S."/>
            <person name="Han K.I."/>
            <person name="Suh M.K."/>
            <person name="Lee K.C."/>
            <person name="Eom M.K."/>
            <person name="Lee J.H."/>
            <person name="Park S.H."/>
            <person name="Kang S.W."/>
            <person name="Park J.E."/>
            <person name="Oh B.S."/>
            <person name="Yu S.Y."/>
            <person name="Choi S.H."/>
            <person name="Lee D.H."/>
            <person name="Yoon H."/>
            <person name="Kim B."/>
            <person name="Yang S.J."/>
            <person name="Lee J.S."/>
        </authorList>
    </citation>
    <scope>NUCLEOTIDE SEQUENCE [LARGE SCALE GENOMIC DNA]</scope>
    <source>
        <strain evidence="4">KCTC 15684</strain>
    </source>
</reference>
<evidence type="ECO:0000313" key="3">
    <source>
        <dbReference type="EMBL" id="GCA65920.1"/>
    </source>
</evidence>
<dbReference type="RefSeq" id="WP_117601937.1">
    <property type="nucleotide sequence ID" value="NZ_BHGK01000001.1"/>
</dbReference>
<dbReference type="AlphaFoldDB" id="A0A391NZD1"/>
<evidence type="ECO:0000313" key="4">
    <source>
        <dbReference type="Proteomes" id="UP000265643"/>
    </source>
</evidence>
<gene>
    <name evidence="3" type="ORF">KGMB01110_03560</name>
</gene>
<name>A0A391NZD1_9FIRM</name>
<dbReference type="Proteomes" id="UP000265643">
    <property type="component" value="Unassembled WGS sequence"/>
</dbReference>
<dbReference type="EMBL" id="BHGK01000001">
    <property type="protein sequence ID" value="GCA65920.1"/>
    <property type="molecule type" value="Genomic_DNA"/>
</dbReference>
<proteinExistence type="predicted"/>
<sequence length="152" mass="17360">MFAKNDEEKRSWLWRIVSSVSTIVIILIVAFFLTKMFRSNPLEGSWQDEESGMIMTVKGKTTVYVSWPEQFDDSQVKVPMEYSMDKDTKTFTLNVEDTDLDAVVKKAGDSIDEAELRDAADSVATTYDYSVEAGQLTLTDREYGDQMILDRQ</sequence>
<keyword evidence="1" id="KW-1133">Transmembrane helix</keyword>
<dbReference type="InterPro" id="IPR001849">
    <property type="entry name" value="PH_domain"/>
</dbReference>
<feature type="transmembrane region" description="Helical" evidence="1">
    <location>
        <begin position="12"/>
        <end position="33"/>
    </location>
</feature>